<feature type="compositionally biased region" description="Polar residues" evidence="1">
    <location>
        <begin position="340"/>
        <end position="370"/>
    </location>
</feature>
<sequence length="638" mass="70644">MDPNPQGGDGKTNSQNNFSSYFPPVPSQTFSQTTGNFVKQPNVSNRFEIQQTIVPTNQPSRDLTTPFVSFPPLDKVTSNINNQITSTNQPTTYDGQVYQYNKPATIKQEPQNGNKQPSFGSFKPLEQNKPEANKHQQISTGNNGGEIYEYNKPATSQQTGISSQDFNKKPEDSIQQFAVNQPLQGNTNGEVYQYNKPTLPQTSSTINSVNNERPLQGSEMNQSQTITQLIANVFGEQNQFNEPIESEKKQQIKESEIYEYNKPTSVPNLNVQQPTTSLGNNNAEGQPQNNIFSPNQNKNSSPGITYQQPSSILQSTQTRPTNPSFFPNPVASRFSEAGPSGTQGSSLQQPTTPSFSQITQNVYSQPQGPDNSYFYDKPSKPFRQQFPQSPFNTNSAQRPNVDQSQSLVVNRFNTPSLPLASTSIQSANQLQNNGITQAPTSLASSLTTKPTNQQNNLPSLQTFNPYTQTSQQPGSFANAFASTQSFPTLKPQEQTTFNRPKAEIYEYNKPAGSLPESENNNEQKIETPNGQLRPQTVISVNQGSQTQNTREPVAIQEQSFESPIPDASIGLQSNPSSRPLGSTIIGSPCCKSFQKNQMQVNAVPKPNFNTQAIRQENQREQFDVNRKPPTYDSTGYHY</sequence>
<organism evidence="2 3">
    <name type="scientific">Leptosia nina</name>
    <dbReference type="NCBI Taxonomy" id="320188"/>
    <lineage>
        <taxon>Eukaryota</taxon>
        <taxon>Metazoa</taxon>
        <taxon>Ecdysozoa</taxon>
        <taxon>Arthropoda</taxon>
        <taxon>Hexapoda</taxon>
        <taxon>Insecta</taxon>
        <taxon>Pterygota</taxon>
        <taxon>Neoptera</taxon>
        <taxon>Endopterygota</taxon>
        <taxon>Lepidoptera</taxon>
        <taxon>Glossata</taxon>
        <taxon>Ditrysia</taxon>
        <taxon>Papilionoidea</taxon>
        <taxon>Pieridae</taxon>
        <taxon>Pierinae</taxon>
        <taxon>Leptosia</taxon>
    </lineage>
</organism>
<feature type="region of interest" description="Disordered" evidence="1">
    <location>
        <begin position="261"/>
        <end position="402"/>
    </location>
</feature>
<proteinExistence type="predicted"/>
<name>A0AAV1JLD5_9NEOP</name>
<protein>
    <submittedName>
        <fullName evidence="2">Uncharacterized protein</fullName>
    </submittedName>
</protein>
<feature type="compositionally biased region" description="Polar residues" evidence="1">
    <location>
        <begin position="385"/>
        <end position="402"/>
    </location>
</feature>
<feature type="compositionally biased region" description="Basic and acidic residues" evidence="1">
    <location>
        <begin position="616"/>
        <end position="626"/>
    </location>
</feature>
<feature type="region of interest" description="Disordered" evidence="1">
    <location>
        <begin position="1"/>
        <end position="38"/>
    </location>
</feature>
<feature type="compositionally biased region" description="Polar residues" evidence="1">
    <location>
        <begin position="11"/>
        <end position="20"/>
    </location>
</feature>
<feature type="region of interest" description="Disordered" evidence="1">
    <location>
        <begin position="510"/>
        <end position="532"/>
    </location>
</feature>
<keyword evidence="3" id="KW-1185">Reference proteome</keyword>
<dbReference type="AlphaFoldDB" id="A0AAV1JLD5"/>
<feature type="compositionally biased region" description="Polar residues" evidence="1">
    <location>
        <begin position="262"/>
        <end position="325"/>
    </location>
</feature>
<dbReference type="EMBL" id="CAVLEF010000081">
    <property type="protein sequence ID" value="CAK1550231.1"/>
    <property type="molecule type" value="Genomic_DNA"/>
</dbReference>
<feature type="compositionally biased region" description="Polar residues" evidence="1">
    <location>
        <begin position="516"/>
        <end position="532"/>
    </location>
</feature>
<gene>
    <name evidence="2" type="ORF">LNINA_LOCUS9468</name>
</gene>
<evidence type="ECO:0000313" key="2">
    <source>
        <dbReference type="EMBL" id="CAK1550231.1"/>
    </source>
</evidence>
<evidence type="ECO:0000313" key="3">
    <source>
        <dbReference type="Proteomes" id="UP001497472"/>
    </source>
</evidence>
<reference evidence="2 3" key="1">
    <citation type="submission" date="2023-11" db="EMBL/GenBank/DDBJ databases">
        <authorList>
            <person name="Okamura Y."/>
        </authorList>
    </citation>
    <scope>NUCLEOTIDE SEQUENCE [LARGE SCALE GENOMIC DNA]</scope>
</reference>
<feature type="region of interest" description="Disordered" evidence="1">
    <location>
        <begin position="615"/>
        <end position="638"/>
    </location>
</feature>
<dbReference type="Proteomes" id="UP001497472">
    <property type="component" value="Unassembled WGS sequence"/>
</dbReference>
<feature type="region of interest" description="Disordered" evidence="1">
    <location>
        <begin position="105"/>
        <end position="150"/>
    </location>
</feature>
<comment type="caution">
    <text evidence="2">The sequence shown here is derived from an EMBL/GenBank/DDBJ whole genome shotgun (WGS) entry which is preliminary data.</text>
</comment>
<accession>A0AAV1JLD5</accession>
<feature type="region of interest" description="Disordered" evidence="1">
    <location>
        <begin position="444"/>
        <end position="474"/>
    </location>
</feature>
<feature type="compositionally biased region" description="Polar residues" evidence="1">
    <location>
        <begin position="108"/>
        <end position="119"/>
    </location>
</feature>
<evidence type="ECO:0000256" key="1">
    <source>
        <dbReference type="SAM" id="MobiDB-lite"/>
    </source>
</evidence>
<feature type="compositionally biased region" description="Polar residues" evidence="1">
    <location>
        <begin position="27"/>
        <end position="38"/>
    </location>
</feature>